<dbReference type="NCBIfam" id="TIGR00254">
    <property type="entry name" value="GGDEF"/>
    <property type="match status" value="1"/>
</dbReference>
<reference evidence="8 9" key="1">
    <citation type="submission" date="2018-06" db="EMBL/GenBank/DDBJ databases">
        <title>Nitrincola tibetense sp. nov., isolated from Lake XuguoCo on Tibetan Plateau.</title>
        <authorList>
            <person name="Xing P."/>
        </authorList>
    </citation>
    <scope>NUCLEOTIDE SEQUENCE [LARGE SCALE GENOMIC DNA]</scope>
    <source>
        <strain evidence="9">xg18</strain>
    </source>
</reference>
<dbReference type="RefSeq" id="WP_112156788.1">
    <property type="nucleotide sequence ID" value="NZ_QKRX01000001.1"/>
</dbReference>
<dbReference type="CDD" id="cd01948">
    <property type="entry name" value="EAL"/>
    <property type="match status" value="1"/>
</dbReference>
<dbReference type="CDD" id="cd01949">
    <property type="entry name" value="GGDEF"/>
    <property type="match status" value="1"/>
</dbReference>
<gene>
    <name evidence="8" type="ORF">DN062_01235</name>
</gene>
<dbReference type="InterPro" id="IPR000160">
    <property type="entry name" value="GGDEF_dom"/>
</dbReference>
<name>A0A364NS86_9GAMM</name>
<comment type="catalytic activity">
    <reaction evidence="4">
        <text>3',3'-c-di-GMP + H2O = 5'-phosphoguanylyl(3'-&gt;5')guanosine + H(+)</text>
        <dbReference type="Rhea" id="RHEA:24902"/>
        <dbReference type="ChEBI" id="CHEBI:15377"/>
        <dbReference type="ChEBI" id="CHEBI:15378"/>
        <dbReference type="ChEBI" id="CHEBI:58754"/>
        <dbReference type="ChEBI" id="CHEBI:58805"/>
        <dbReference type="EC" id="3.1.4.52"/>
    </reaction>
    <physiologicalReaction direction="left-to-right" evidence="4">
        <dbReference type="Rhea" id="RHEA:24903"/>
    </physiologicalReaction>
</comment>
<comment type="caution">
    <text evidence="8">The sequence shown here is derived from an EMBL/GenBank/DDBJ whole genome shotgun (WGS) entry which is preliminary data.</text>
</comment>
<feature type="transmembrane region" description="Helical" evidence="5">
    <location>
        <begin position="6"/>
        <end position="25"/>
    </location>
</feature>
<feature type="domain" description="GGDEF" evidence="7">
    <location>
        <begin position="261"/>
        <end position="394"/>
    </location>
</feature>
<dbReference type="InterPro" id="IPR029787">
    <property type="entry name" value="Nucleotide_cyclase"/>
</dbReference>
<dbReference type="SUPFAM" id="SSF55073">
    <property type="entry name" value="Nucleotide cyclase"/>
    <property type="match status" value="1"/>
</dbReference>
<dbReference type="SMART" id="SM00267">
    <property type="entry name" value="GGDEF"/>
    <property type="match status" value="1"/>
</dbReference>
<evidence type="ECO:0000259" key="6">
    <source>
        <dbReference type="PROSITE" id="PS50883"/>
    </source>
</evidence>
<dbReference type="EC" id="3.1.4.52" evidence="2"/>
<proteinExistence type="predicted"/>
<dbReference type="OrthoDB" id="9804951at2"/>
<dbReference type="FunFam" id="3.30.70.270:FF:000001">
    <property type="entry name" value="Diguanylate cyclase domain protein"/>
    <property type="match status" value="1"/>
</dbReference>
<dbReference type="InterPro" id="IPR001633">
    <property type="entry name" value="EAL_dom"/>
</dbReference>
<evidence type="ECO:0000313" key="9">
    <source>
        <dbReference type="Proteomes" id="UP000250744"/>
    </source>
</evidence>
<evidence type="ECO:0000256" key="5">
    <source>
        <dbReference type="SAM" id="Phobius"/>
    </source>
</evidence>
<dbReference type="Gene3D" id="3.20.20.450">
    <property type="entry name" value="EAL domain"/>
    <property type="match status" value="1"/>
</dbReference>
<dbReference type="GO" id="GO:0071732">
    <property type="term" value="P:cellular response to nitric oxide"/>
    <property type="evidence" value="ECO:0007669"/>
    <property type="project" value="UniProtKB-ARBA"/>
</dbReference>
<sequence>MLNKTSNLFLAILTLLLLTGITLWVPSQLSDHRQVSDYHFLISRLYQDTITLEKNITEQLLNAYTQDISSKQEQTIQAPMLLKPRDYSSLISNNDPKLITLLESFSHTAHQKQLTAEHIKHLTQRLIQSHLGIADYFAMTYQLDTLKKEFFALDLTHSLNIIDQYILDQHQKIMRTNKVFYLSFSGLLLSIFSVLFLTQRRQPATPPLNATETITNEVVSDHLESAFKHQAYYDSLTELPNRTLLMDRLDVAIRTAERDCQTIAVMFIDLDRFKNVNDSLGHSTGDELLSMVSKRLKNCVRESDTIARFGGDEFVMLLHNISSESDAAHVADKVIHTLSAPFQLSGREIVIGASIGIALYPNDDDSSDNLLRDADLAMYRAKQSGRNQFMFFTKSLQEHAAELMETEQHLRNALELNQLSLHFQPLVRSRTGRVTGFEALLRWHHPTLGNIPPDKFIPVAEESGLIGPIGEWVLDTALMNAKSWHNQGQKLYISVNLSRRQLDLGMNEKRLGALLSKHQFDPSYLVLEITESLLLDNSDTTIIRLESIKNLGVHLAIDDFGTGYSSLSYLKRFPIDSLKIDKEFVRDLTSDSDDVELVTAIIAMARSLKLRLIAEGVETEEQRRILLRLGCEFLQGYYFAKPMPGHEVQNWLINYEPEYLSVNA</sequence>
<keyword evidence="5" id="KW-1133">Transmembrane helix</keyword>
<dbReference type="PANTHER" id="PTHR44757">
    <property type="entry name" value="DIGUANYLATE CYCLASE DGCP"/>
    <property type="match status" value="1"/>
</dbReference>
<dbReference type="SMART" id="SM00052">
    <property type="entry name" value="EAL"/>
    <property type="match status" value="1"/>
</dbReference>
<dbReference type="InterPro" id="IPR052155">
    <property type="entry name" value="Biofilm_reg_signaling"/>
</dbReference>
<evidence type="ECO:0000256" key="1">
    <source>
        <dbReference type="ARBA" id="ARBA00001946"/>
    </source>
</evidence>
<dbReference type="GO" id="GO:0071111">
    <property type="term" value="F:cyclic-guanylate-specific phosphodiesterase activity"/>
    <property type="evidence" value="ECO:0007669"/>
    <property type="project" value="UniProtKB-EC"/>
</dbReference>
<dbReference type="PANTHER" id="PTHR44757:SF2">
    <property type="entry name" value="BIOFILM ARCHITECTURE MAINTENANCE PROTEIN MBAA"/>
    <property type="match status" value="1"/>
</dbReference>
<dbReference type="PROSITE" id="PS50887">
    <property type="entry name" value="GGDEF"/>
    <property type="match status" value="1"/>
</dbReference>
<protein>
    <recommendedName>
        <fullName evidence="2">cyclic-guanylate-specific phosphodiesterase</fullName>
        <ecNumber evidence="2">3.1.4.52</ecNumber>
    </recommendedName>
</protein>
<accession>A0A364NS86</accession>
<feature type="domain" description="EAL" evidence="6">
    <location>
        <begin position="403"/>
        <end position="656"/>
    </location>
</feature>
<evidence type="ECO:0000256" key="3">
    <source>
        <dbReference type="ARBA" id="ARBA00022636"/>
    </source>
</evidence>
<dbReference type="Gene3D" id="3.30.70.270">
    <property type="match status" value="1"/>
</dbReference>
<keyword evidence="9" id="KW-1185">Reference proteome</keyword>
<keyword evidence="5" id="KW-0812">Transmembrane</keyword>
<organism evidence="8 9">
    <name type="scientific">Nitrincola tibetensis</name>
    <dbReference type="NCBI Taxonomy" id="2219697"/>
    <lineage>
        <taxon>Bacteria</taxon>
        <taxon>Pseudomonadati</taxon>
        <taxon>Pseudomonadota</taxon>
        <taxon>Gammaproteobacteria</taxon>
        <taxon>Oceanospirillales</taxon>
        <taxon>Oceanospirillaceae</taxon>
        <taxon>Nitrincola</taxon>
    </lineage>
</organism>
<comment type="cofactor">
    <cofactor evidence="1">
        <name>Mg(2+)</name>
        <dbReference type="ChEBI" id="CHEBI:18420"/>
    </cofactor>
</comment>
<dbReference type="Pfam" id="PF00563">
    <property type="entry name" value="EAL"/>
    <property type="match status" value="1"/>
</dbReference>
<evidence type="ECO:0000259" key="7">
    <source>
        <dbReference type="PROSITE" id="PS50887"/>
    </source>
</evidence>
<keyword evidence="5" id="KW-0472">Membrane</keyword>
<dbReference type="FunFam" id="3.20.20.450:FF:000001">
    <property type="entry name" value="Cyclic di-GMP phosphodiesterase yahA"/>
    <property type="match status" value="1"/>
</dbReference>
<dbReference type="EMBL" id="QKRX01000001">
    <property type="protein sequence ID" value="RAU19737.1"/>
    <property type="molecule type" value="Genomic_DNA"/>
</dbReference>
<dbReference type="Proteomes" id="UP000250744">
    <property type="component" value="Unassembled WGS sequence"/>
</dbReference>
<dbReference type="InterPro" id="IPR035919">
    <property type="entry name" value="EAL_sf"/>
</dbReference>
<feature type="transmembrane region" description="Helical" evidence="5">
    <location>
        <begin position="179"/>
        <end position="198"/>
    </location>
</feature>
<dbReference type="InterPro" id="IPR043128">
    <property type="entry name" value="Rev_trsase/Diguanyl_cyclase"/>
</dbReference>
<dbReference type="SUPFAM" id="SSF141868">
    <property type="entry name" value="EAL domain-like"/>
    <property type="match status" value="1"/>
</dbReference>
<dbReference type="PROSITE" id="PS50883">
    <property type="entry name" value="EAL"/>
    <property type="match status" value="1"/>
</dbReference>
<keyword evidence="3" id="KW-0973">c-di-GMP</keyword>
<dbReference type="AlphaFoldDB" id="A0A364NS86"/>
<evidence type="ECO:0000256" key="2">
    <source>
        <dbReference type="ARBA" id="ARBA00012282"/>
    </source>
</evidence>
<evidence type="ECO:0000256" key="4">
    <source>
        <dbReference type="ARBA" id="ARBA00051114"/>
    </source>
</evidence>
<evidence type="ECO:0000313" key="8">
    <source>
        <dbReference type="EMBL" id="RAU19737.1"/>
    </source>
</evidence>
<dbReference type="Pfam" id="PF00990">
    <property type="entry name" value="GGDEF"/>
    <property type="match status" value="1"/>
</dbReference>